<evidence type="ECO:0000313" key="4">
    <source>
        <dbReference type="Proteomes" id="UP000680279"/>
    </source>
</evidence>
<dbReference type="InterPro" id="IPR036188">
    <property type="entry name" value="FAD/NAD-bd_sf"/>
</dbReference>
<dbReference type="RefSeq" id="WP_018707993.1">
    <property type="nucleotide sequence ID" value="NZ_BOQT01000012.1"/>
</dbReference>
<accession>A0ABQ4K8I4</accession>
<dbReference type="Gene3D" id="3.50.50.60">
    <property type="entry name" value="FAD/NAD(P)-binding domain"/>
    <property type="match status" value="1"/>
</dbReference>
<dbReference type="InterPro" id="IPR006076">
    <property type="entry name" value="FAD-dep_OxRdtase"/>
</dbReference>
<dbReference type="Pfam" id="PF01266">
    <property type="entry name" value="DAO"/>
    <property type="match status" value="1"/>
</dbReference>
<proteinExistence type="predicted"/>
<evidence type="ECO:0000259" key="2">
    <source>
        <dbReference type="Pfam" id="PF01266"/>
    </source>
</evidence>
<comment type="caution">
    <text evidence="3">The sequence shown here is derived from an EMBL/GenBank/DDBJ whole genome shotgun (WGS) entry which is preliminary data.</text>
</comment>
<name>A0ABQ4K8I4_9BACI</name>
<feature type="domain" description="FAD dependent oxidoreductase" evidence="2">
    <location>
        <begin position="4"/>
        <end position="363"/>
    </location>
</feature>
<evidence type="ECO:0000256" key="1">
    <source>
        <dbReference type="ARBA" id="ARBA00023002"/>
    </source>
</evidence>
<evidence type="ECO:0000313" key="3">
    <source>
        <dbReference type="EMBL" id="GIN22043.1"/>
    </source>
</evidence>
<reference evidence="3 4" key="1">
    <citation type="submission" date="2021-03" db="EMBL/GenBank/DDBJ databases">
        <title>Antimicrobial resistance genes in bacteria isolated from Japanese honey, and their potential for conferring macrolide and lincosamide resistance in the American foulbrood pathogen Paenibacillus larvae.</title>
        <authorList>
            <person name="Okamoto M."/>
            <person name="Kumagai M."/>
            <person name="Kanamori H."/>
            <person name="Takamatsu D."/>
        </authorList>
    </citation>
    <scope>NUCLEOTIDE SEQUENCE [LARGE SCALE GENOMIC DNA]</scope>
    <source>
        <strain evidence="3 4">J1TS3</strain>
    </source>
</reference>
<dbReference type="Proteomes" id="UP000680279">
    <property type="component" value="Unassembled WGS sequence"/>
</dbReference>
<keyword evidence="4" id="KW-1185">Reference proteome</keyword>
<keyword evidence="1" id="KW-0560">Oxidoreductase</keyword>
<dbReference type="PANTHER" id="PTHR13847:SF287">
    <property type="entry name" value="FAD-DEPENDENT OXIDOREDUCTASE DOMAIN-CONTAINING PROTEIN 1"/>
    <property type="match status" value="1"/>
</dbReference>
<protein>
    <submittedName>
        <fullName evidence="3">Glycine oxidase</fullName>
    </submittedName>
</protein>
<organism evidence="3 4">
    <name type="scientific">Siminovitchia fordii</name>
    <dbReference type="NCBI Taxonomy" id="254759"/>
    <lineage>
        <taxon>Bacteria</taxon>
        <taxon>Bacillati</taxon>
        <taxon>Bacillota</taxon>
        <taxon>Bacilli</taxon>
        <taxon>Bacillales</taxon>
        <taxon>Bacillaceae</taxon>
        <taxon>Siminovitchia</taxon>
    </lineage>
</organism>
<dbReference type="PANTHER" id="PTHR13847">
    <property type="entry name" value="SARCOSINE DEHYDROGENASE-RELATED"/>
    <property type="match status" value="1"/>
</dbReference>
<dbReference type="SUPFAM" id="SSF54373">
    <property type="entry name" value="FAD-linked reductases, C-terminal domain"/>
    <property type="match status" value="1"/>
</dbReference>
<gene>
    <name evidence="3" type="ORF">J1TS3_31770</name>
</gene>
<dbReference type="Gene3D" id="3.30.9.10">
    <property type="entry name" value="D-Amino Acid Oxidase, subunit A, domain 2"/>
    <property type="match status" value="1"/>
</dbReference>
<dbReference type="EMBL" id="BOQT01000012">
    <property type="protein sequence ID" value="GIN22043.1"/>
    <property type="molecule type" value="Genomic_DNA"/>
</dbReference>
<sequence length="401" mass="42911">MSYKVIVAGGGLIGTSTAYYLAKSGADVTLVESKDIAAGTSGACDRAIMLQSKKPGPTLDLAIQSANLYQDLEEELEADLEYRKGGGMIIIETMEEMKAMEDMVERQQKAGIDVKLISGEEARERQPGLSKELLGSTWWEHDAEVNPLNVSFAMARAAQRFGAKIKLQSQVTGFITENNCVLGVDIAGEKLYADAVVVAMGVWTPLLLKQIGVDVPIIPRRGQILVSERLEPFLDCNILSASYIANKLKRNHNHESADSLGVGLAIGQTHSGTLLIGGSRQFVGYNTETSPEITRKIGEAAVRALPQLTNVRVIRTFSGLRPYTPDGMPILGPIEGMEGIYIAAGHEGDGVALAPISGKIMAKVACGVDPGIDISPFSFSRFNQHISGAEGVNINCPVPSE</sequence>
<dbReference type="SUPFAM" id="SSF51905">
    <property type="entry name" value="FAD/NAD(P)-binding domain"/>
    <property type="match status" value="1"/>
</dbReference>